<protein>
    <submittedName>
        <fullName evidence="5">Metallophosphoesterase</fullName>
    </submittedName>
</protein>
<evidence type="ECO:0000313" key="5">
    <source>
        <dbReference type="EMBL" id="MDA2810886.1"/>
    </source>
</evidence>
<dbReference type="PANTHER" id="PTHR31302:SF31">
    <property type="entry name" value="PHOSPHODIESTERASE YAEI"/>
    <property type="match status" value="1"/>
</dbReference>
<feature type="transmembrane region" description="Helical" evidence="3">
    <location>
        <begin position="61"/>
        <end position="82"/>
    </location>
</feature>
<dbReference type="InterPro" id="IPR051158">
    <property type="entry name" value="Metallophosphoesterase_sf"/>
</dbReference>
<sequence>MLLIPLAVFMLAVHAYIGWRLIWCTTSAWPPRVLGGLVLAGGAVLGALSVRALLAVSFPSWLAWTGFTWVAVVCYLAAWLVVLEPLHLLGAVLRRRSAVPRPDRAAPGADAGPVWARRQVLSRGAAAAALVATAGTVGAGARTAFAAPQVHEAVVPVPRLGPGLSGLRLGVLADSHLGPFLDGRHLRRAVDLLNEREPDLVVVAGDLVDAPADRSAGEAAALADLRAPHGAYFVTGNHEYYRVSGPVEGWLEHLEELGLRVLRNERVTIEQDGARLDLAGVHDEAGRAHGSPPDYEAALGGRDEGVPVVLAAHTPAQVFHAAEYGVDLQVSGHTHGGQSVPVNLLRARENPVQSGLGRVGDTWLYVTNGIGFYGPPVRVGIPPQVGLLTLEGRAA</sequence>
<dbReference type="InterPro" id="IPR004843">
    <property type="entry name" value="Calcineurin-like_PHP"/>
</dbReference>
<dbReference type="Proteomes" id="UP001527866">
    <property type="component" value="Unassembled WGS sequence"/>
</dbReference>
<dbReference type="Gene3D" id="3.60.21.10">
    <property type="match status" value="1"/>
</dbReference>
<name>A0ABT4U1S2_9ACTN</name>
<dbReference type="CDD" id="cd07385">
    <property type="entry name" value="MPP_YkuE_C"/>
    <property type="match status" value="1"/>
</dbReference>
<evidence type="ECO:0000256" key="3">
    <source>
        <dbReference type="SAM" id="Phobius"/>
    </source>
</evidence>
<dbReference type="PANTHER" id="PTHR31302">
    <property type="entry name" value="TRANSMEMBRANE PROTEIN WITH METALLOPHOSPHOESTERASE DOMAIN-RELATED"/>
    <property type="match status" value="1"/>
</dbReference>
<comment type="caution">
    <text evidence="5">The sequence shown here is derived from an EMBL/GenBank/DDBJ whole genome shotgun (WGS) entry which is preliminary data.</text>
</comment>
<dbReference type="InterPro" id="IPR029052">
    <property type="entry name" value="Metallo-depent_PP-like"/>
</dbReference>
<dbReference type="EMBL" id="JAQFWQ010000020">
    <property type="protein sequence ID" value="MDA2810886.1"/>
    <property type="molecule type" value="Genomic_DNA"/>
</dbReference>
<keyword evidence="3" id="KW-0472">Membrane</keyword>
<feature type="transmembrane region" description="Helical" evidence="3">
    <location>
        <begin position="34"/>
        <end position="54"/>
    </location>
</feature>
<keyword evidence="3" id="KW-1133">Transmembrane helix</keyword>
<organism evidence="5 6">
    <name type="scientific">Nocardiopsis endophytica</name>
    <dbReference type="NCBI Taxonomy" id="3018445"/>
    <lineage>
        <taxon>Bacteria</taxon>
        <taxon>Bacillati</taxon>
        <taxon>Actinomycetota</taxon>
        <taxon>Actinomycetes</taxon>
        <taxon>Streptosporangiales</taxon>
        <taxon>Nocardiopsidaceae</taxon>
        <taxon>Nocardiopsis</taxon>
    </lineage>
</organism>
<dbReference type="Pfam" id="PF00149">
    <property type="entry name" value="Metallophos"/>
    <property type="match status" value="1"/>
</dbReference>
<evidence type="ECO:0000259" key="4">
    <source>
        <dbReference type="Pfam" id="PF00149"/>
    </source>
</evidence>
<accession>A0ABT4U1S2</accession>
<evidence type="ECO:0000313" key="6">
    <source>
        <dbReference type="Proteomes" id="UP001527866"/>
    </source>
</evidence>
<gene>
    <name evidence="5" type="ORF">O4J56_09590</name>
</gene>
<reference evidence="5 6" key="1">
    <citation type="submission" date="2023-01" db="EMBL/GenBank/DDBJ databases">
        <title>Draft genome sequence of Nocardiopsis sp. RSe5-2 isolated from halophytes.</title>
        <authorList>
            <person name="Duangmal K."/>
            <person name="Chantavorakit T."/>
        </authorList>
    </citation>
    <scope>NUCLEOTIDE SEQUENCE [LARGE SCALE GENOMIC DNA]</scope>
    <source>
        <strain evidence="5 6">RSe5-2</strain>
    </source>
</reference>
<dbReference type="SUPFAM" id="SSF56300">
    <property type="entry name" value="Metallo-dependent phosphatases"/>
    <property type="match status" value="1"/>
</dbReference>
<dbReference type="RefSeq" id="WP_270685258.1">
    <property type="nucleotide sequence ID" value="NZ_JAQFWQ010000020.1"/>
</dbReference>
<evidence type="ECO:0000256" key="2">
    <source>
        <dbReference type="ARBA" id="ARBA00022801"/>
    </source>
</evidence>
<keyword evidence="6" id="KW-1185">Reference proteome</keyword>
<keyword evidence="2" id="KW-0378">Hydrolase</keyword>
<keyword evidence="1" id="KW-0479">Metal-binding</keyword>
<evidence type="ECO:0000256" key="1">
    <source>
        <dbReference type="ARBA" id="ARBA00022723"/>
    </source>
</evidence>
<feature type="domain" description="Calcineurin-like phosphoesterase" evidence="4">
    <location>
        <begin position="168"/>
        <end position="336"/>
    </location>
</feature>
<keyword evidence="3" id="KW-0812">Transmembrane</keyword>
<proteinExistence type="predicted"/>